<dbReference type="KEGG" id="tim:GMBLW1_49470"/>
<protein>
    <submittedName>
        <fullName evidence="2">Uncharacterized protein</fullName>
    </submittedName>
</protein>
<keyword evidence="3" id="KW-1185">Reference proteome</keyword>
<dbReference type="AlphaFoldDB" id="A0A6C2YRZ2"/>
<keyword evidence="1" id="KW-0732">Signal</keyword>
<feature type="signal peptide" evidence="1">
    <location>
        <begin position="1"/>
        <end position="28"/>
    </location>
</feature>
<reference evidence="2" key="1">
    <citation type="submission" date="2019-04" db="EMBL/GenBank/DDBJ databases">
        <authorList>
            <consortium name="Science for Life Laboratories"/>
        </authorList>
    </citation>
    <scope>NUCLEOTIDE SEQUENCE</scope>
    <source>
        <strain evidence="2">MBLW1</strain>
    </source>
</reference>
<dbReference type="RefSeq" id="WP_162659351.1">
    <property type="nucleotide sequence ID" value="NZ_LR593887.1"/>
</dbReference>
<dbReference type="PROSITE" id="PS51257">
    <property type="entry name" value="PROKAR_LIPOPROTEIN"/>
    <property type="match status" value="1"/>
</dbReference>
<accession>A0A6C2YRZ2</accession>
<dbReference type="Proteomes" id="UP000464378">
    <property type="component" value="Chromosome"/>
</dbReference>
<feature type="chain" id="PRO_5036172828" evidence="1">
    <location>
        <begin position="29"/>
        <end position="145"/>
    </location>
</feature>
<dbReference type="InParanoid" id="A0A6C2YRZ2"/>
<evidence type="ECO:0000256" key="1">
    <source>
        <dbReference type="SAM" id="SignalP"/>
    </source>
</evidence>
<dbReference type="EMBL" id="LR586016">
    <property type="protein sequence ID" value="VIP04246.1"/>
    <property type="molecule type" value="Genomic_DNA"/>
</dbReference>
<evidence type="ECO:0000313" key="3">
    <source>
        <dbReference type="Proteomes" id="UP000464378"/>
    </source>
</evidence>
<sequence>MIRTRQPMRLGMLALVVSACLSVGECWASGATFEITAPGSNLRAVVGEFDVPRFTAQVKVGQVITLVSQGKILPRGAAPQPSAGEAGTWIFDDEKLEIDATEGKFDKTQIAITLKAVQPGETRVRFVGKILGYPHKFDVNLIVTK</sequence>
<name>A0A6C2YRZ2_9BACT</name>
<gene>
    <name evidence="2" type="ORF">GMBLW1_49470</name>
</gene>
<organism evidence="2">
    <name type="scientific">Tuwongella immobilis</name>
    <dbReference type="NCBI Taxonomy" id="692036"/>
    <lineage>
        <taxon>Bacteria</taxon>
        <taxon>Pseudomonadati</taxon>
        <taxon>Planctomycetota</taxon>
        <taxon>Planctomycetia</taxon>
        <taxon>Gemmatales</taxon>
        <taxon>Gemmataceae</taxon>
        <taxon>Tuwongella</taxon>
    </lineage>
</organism>
<dbReference type="EMBL" id="LR593887">
    <property type="protein sequence ID" value="VTS05855.1"/>
    <property type="molecule type" value="Genomic_DNA"/>
</dbReference>
<evidence type="ECO:0000313" key="2">
    <source>
        <dbReference type="EMBL" id="VIP04246.1"/>
    </source>
</evidence>
<proteinExistence type="predicted"/>